<protein>
    <submittedName>
        <fullName evidence="1">Uncharacterized protein</fullName>
    </submittedName>
</protein>
<evidence type="ECO:0000313" key="1">
    <source>
        <dbReference type="EMBL" id="DAE13576.1"/>
    </source>
</evidence>
<reference evidence="1" key="1">
    <citation type="journal article" date="2021" name="Proc. Natl. Acad. Sci. U.S.A.">
        <title>A Catalog of Tens of Thousands of Viruses from Human Metagenomes Reveals Hidden Associations with Chronic Diseases.</title>
        <authorList>
            <person name="Tisza M.J."/>
            <person name="Buck C.B."/>
        </authorList>
    </citation>
    <scope>NUCLEOTIDE SEQUENCE</scope>
    <source>
        <strain evidence="1">CtVif31</strain>
    </source>
</reference>
<accession>A0A8S5Q3J7</accession>
<sequence length="96" mass="11056">MIKFENGLLNISGKGIDILSEYAVITHEIKEMFVKDGGKEEEVKEQLRHSFEHGLMNEEEFDKEIKETSKQVDAIIPIISLLEEMLKTFGTKDKEN</sequence>
<dbReference type="EMBL" id="BK015567">
    <property type="protein sequence ID" value="DAE13576.1"/>
    <property type="molecule type" value="Genomic_DNA"/>
</dbReference>
<name>A0A8S5Q3J7_9CAUD</name>
<proteinExistence type="predicted"/>
<organism evidence="1">
    <name type="scientific">Siphoviridae sp. ctVif31</name>
    <dbReference type="NCBI Taxonomy" id="2825532"/>
    <lineage>
        <taxon>Viruses</taxon>
        <taxon>Duplodnaviria</taxon>
        <taxon>Heunggongvirae</taxon>
        <taxon>Uroviricota</taxon>
        <taxon>Caudoviricetes</taxon>
    </lineage>
</organism>